<keyword evidence="2" id="KW-1185">Reference proteome</keyword>
<dbReference type="EnsemblPlants" id="KQL00231">
    <property type="protein sequence ID" value="KQL00231"/>
    <property type="gene ID" value="SETIT_015854mg"/>
</dbReference>
<organism evidence="1 2">
    <name type="scientific">Setaria italica</name>
    <name type="common">Foxtail millet</name>
    <name type="synonym">Panicum italicum</name>
    <dbReference type="NCBI Taxonomy" id="4555"/>
    <lineage>
        <taxon>Eukaryota</taxon>
        <taxon>Viridiplantae</taxon>
        <taxon>Streptophyta</taxon>
        <taxon>Embryophyta</taxon>
        <taxon>Tracheophyta</taxon>
        <taxon>Spermatophyta</taxon>
        <taxon>Magnoliopsida</taxon>
        <taxon>Liliopsida</taxon>
        <taxon>Poales</taxon>
        <taxon>Poaceae</taxon>
        <taxon>PACMAD clade</taxon>
        <taxon>Panicoideae</taxon>
        <taxon>Panicodae</taxon>
        <taxon>Paniceae</taxon>
        <taxon>Cenchrinae</taxon>
        <taxon>Setaria</taxon>
    </lineage>
</organism>
<dbReference type="InParanoid" id="K3YNL2"/>
<proteinExistence type="predicted"/>
<sequence>MMVSLTLKSRSPAIRYRPSSLTITKRAASLLRFSRLRCTTLGAHLQM</sequence>
<dbReference type="EMBL" id="AGNK02003485">
    <property type="status" value="NOT_ANNOTATED_CDS"/>
    <property type="molecule type" value="Genomic_DNA"/>
</dbReference>
<dbReference type="Proteomes" id="UP000004995">
    <property type="component" value="Unassembled WGS sequence"/>
</dbReference>
<protein>
    <submittedName>
        <fullName evidence="1">Uncharacterized protein</fullName>
    </submittedName>
</protein>
<dbReference type="AlphaFoldDB" id="K3YNL2"/>
<dbReference type="Gramene" id="KQL00231">
    <property type="protein sequence ID" value="KQL00231"/>
    <property type="gene ID" value="SETIT_015854mg"/>
</dbReference>
<reference evidence="2" key="1">
    <citation type="journal article" date="2012" name="Nat. Biotechnol.">
        <title>Reference genome sequence of the model plant Setaria.</title>
        <authorList>
            <person name="Bennetzen J.L."/>
            <person name="Schmutz J."/>
            <person name="Wang H."/>
            <person name="Percifield R."/>
            <person name="Hawkins J."/>
            <person name="Pontaroli A.C."/>
            <person name="Estep M."/>
            <person name="Feng L."/>
            <person name="Vaughn J.N."/>
            <person name="Grimwood J."/>
            <person name="Jenkins J."/>
            <person name="Barry K."/>
            <person name="Lindquist E."/>
            <person name="Hellsten U."/>
            <person name="Deshpande S."/>
            <person name="Wang X."/>
            <person name="Wu X."/>
            <person name="Mitros T."/>
            <person name="Triplett J."/>
            <person name="Yang X."/>
            <person name="Ye C.Y."/>
            <person name="Mauro-Herrera M."/>
            <person name="Wang L."/>
            <person name="Li P."/>
            <person name="Sharma M."/>
            <person name="Sharma R."/>
            <person name="Ronald P.C."/>
            <person name="Panaud O."/>
            <person name="Kellogg E.A."/>
            <person name="Brutnell T.P."/>
            <person name="Doust A.N."/>
            <person name="Tuskan G.A."/>
            <person name="Rokhsar D."/>
            <person name="Devos K.M."/>
        </authorList>
    </citation>
    <scope>NUCLEOTIDE SEQUENCE [LARGE SCALE GENOMIC DNA]</scope>
    <source>
        <strain evidence="2">cv. Yugu1</strain>
    </source>
</reference>
<evidence type="ECO:0000313" key="1">
    <source>
        <dbReference type="EnsemblPlants" id="KQL00231"/>
    </source>
</evidence>
<reference evidence="1" key="2">
    <citation type="submission" date="2018-08" db="UniProtKB">
        <authorList>
            <consortium name="EnsemblPlants"/>
        </authorList>
    </citation>
    <scope>IDENTIFICATION</scope>
    <source>
        <strain evidence="1">Yugu1</strain>
    </source>
</reference>
<accession>K3YNL2</accession>
<name>K3YNL2_SETIT</name>
<dbReference type="HOGENOM" id="CLU_3176351_0_0_1"/>
<evidence type="ECO:0000313" key="2">
    <source>
        <dbReference type="Proteomes" id="UP000004995"/>
    </source>
</evidence>